<evidence type="ECO:0000256" key="2">
    <source>
        <dbReference type="ARBA" id="ARBA00023125"/>
    </source>
</evidence>
<evidence type="ECO:0000313" key="5">
    <source>
        <dbReference type="EMBL" id="GEC18686.1"/>
    </source>
</evidence>
<evidence type="ECO:0000313" key="6">
    <source>
        <dbReference type="Proteomes" id="UP000320338"/>
    </source>
</evidence>
<keyword evidence="1" id="KW-0805">Transcription regulation</keyword>
<proteinExistence type="predicted"/>
<evidence type="ECO:0000256" key="3">
    <source>
        <dbReference type="ARBA" id="ARBA00023163"/>
    </source>
</evidence>
<dbReference type="InterPro" id="IPR000524">
    <property type="entry name" value="Tscrpt_reg_HTH_GntR"/>
</dbReference>
<dbReference type="CDD" id="cd07377">
    <property type="entry name" value="WHTH_GntR"/>
    <property type="match status" value="1"/>
</dbReference>
<dbReference type="GO" id="GO:0003700">
    <property type="term" value="F:DNA-binding transcription factor activity"/>
    <property type="evidence" value="ECO:0007669"/>
    <property type="project" value="InterPro"/>
</dbReference>
<dbReference type="RefSeq" id="WP_141277302.1">
    <property type="nucleotide sequence ID" value="NZ_BAAARZ010000010.1"/>
</dbReference>
<accession>A0A4Y3WMY6</accession>
<dbReference type="Proteomes" id="UP000320338">
    <property type="component" value="Unassembled WGS sequence"/>
</dbReference>
<dbReference type="InterPro" id="IPR011711">
    <property type="entry name" value="GntR_C"/>
</dbReference>
<dbReference type="Pfam" id="PF00392">
    <property type="entry name" value="GntR"/>
    <property type="match status" value="1"/>
</dbReference>
<protein>
    <submittedName>
        <fullName evidence="5">GntR family transcriptional regulator</fullName>
    </submittedName>
</protein>
<evidence type="ECO:0000259" key="4">
    <source>
        <dbReference type="PROSITE" id="PS50949"/>
    </source>
</evidence>
<dbReference type="SMART" id="SM00345">
    <property type="entry name" value="HTH_GNTR"/>
    <property type="match status" value="1"/>
</dbReference>
<keyword evidence="3" id="KW-0804">Transcription</keyword>
<keyword evidence="6" id="KW-1185">Reference proteome</keyword>
<dbReference type="PANTHER" id="PTHR43537">
    <property type="entry name" value="TRANSCRIPTIONAL REGULATOR, GNTR FAMILY"/>
    <property type="match status" value="1"/>
</dbReference>
<dbReference type="Pfam" id="PF07729">
    <property type="entry name" value="FCD"/>
    <property type="match status" value="1"/>
</dbReference>
<comment type="caution">
    <text evidence="5">The sequence shown here is derived from an EMBL/GenBank/DDBJ whole genome shotgun (WGS) entry which is preliminary data.</text>
</comment>
<dbReference type="InterPro" id="IPR036390">
    <property type="entry name" value="WH_DNA-bd_sf"/>
</dbReference>
<dbReference type="SMART" id="SM00895">
    <property type="entry name" value="FCD"/>
    <property type="match status" value="1"/>
</dbReference>
<dbReference type="AlphaFoldDB" id="A0A4Y3WMY6"/>
<dbReference type="GO" id="GO:0003677">
    <property type="term" value="F:DNA binding"/>
    <property type="evidence" value="ECO:0007669"/>
    <property type="project" value="UniProtKB-KW"/>
</dbReference>
<dbReference type="SUPFAM" id="SSF46785">
    <property type="entry name" value="Winged helix' DNA-binding domain"/>
    <property type="match status" value="1"/>
</dbReference>
<keyword evidence="2" id="KW-0238">DNA-binding</keyword>
<evidence type="ECO:0000256" key="1">
    <source>
        <dbReference type="ARBA" id="ARBA00023015"/>
    </source>
</evidence>
<dbReference type="EMBL" id="BJNG01000007">
    <property type="protein sequence ID" value="GEC18686.1"/>
    <property type="molecule type" value="Genomic_DNA"/>
</dbReference>
<dbReference type="SUPFAM" id="SSF48008">
    <property type="entry name" value="GntR ligand-binding domain-like"/>
    <property type="match status" value="1"/>
</dbReference>
<dbReference type="InterPro" id="IPR008920">
    <property type="entry name" value="TF_FadR/GntR_C"/>
</dbReference>
<dbReference type="InterPro" id="IPR036388">
    <property type="entry name" value="WH-like_DNA-bd_sf"/>
</dbReference>
<reference evidence="5 6" key="1">
    <citation type="submission" date="2019-06" db="EMBL/GenBank/DDBJ databases">
        <title>Whole genome shotgun sequence of Pseudonocardia hydrocarbonoxydans NBRC 14498.</title>
        <authorList>
            <person name="Hosoyama A."/>
            <person name="Uohara A."/>
            <person name="Ohji S."/>
            <person name="Ichikawa N."/>
        </authorList>
    </citation>
    <scope>NUCLEOTIDE SEQUENCE [LARGE SCALE GENOMIC DNA]</scope>
    <source>
        <strain evidence="5 6">NBRC 14498</strain>
    </source>
</reference>
<name>A0A4Y3WMY6_9PSEU</name>
<feature type="domain" description="HTH gntR-type" evidence="4">
    <location>
        <begin position="14"/>
        <end position="81"/>
    </location>
</feature>
<dbReference type="OrthoDB" id="5182935at2"/>
<dbReference type="Gene3D" id="1.20.120.530">
    <property type="entry name" value="GntR ligand-binding domain-like"/>
    <property type="match status" value="1"/>
</dbReference>
<organism evidence="5 6">
    <name type="scientific">Pseudonocardia hydrocarbonoxydans</name>
    <dbReference type="NCBI Taxonomy" id="76726"/>
    <lineage>
        <taxon>Bacteria</taxon>
        <taxon>Bacillati</taxon>
        <taxon>Actinomycetota</taxon>
        <taxon>Actinomycetes</taxon>
        <taxon>Pseudonocardiales</taxon>
        <taxon>Pseudonocardiaceae</taxon>
        <taxon>Pseudonocardia</taxon>
    </lineage>
</organism>
<sequence>MTAEPAVDGGLEASSLVDLAVRRLRSEILSGALLPGERLVEEQLTRRFGTSRAPLREALRLLGQQGLVEHLPRRGVRVTELSARDIDELFSLRDALERFAVGCALTVPRDTTDLRAATDRMERAADGGDTSERAAAHRAFHLALVGLAGHRQLLRSYEPVLTKLQLYMATNLRREAEAVSSPREGAQRHRRLCDALDSGDLDAVLAELAHHGARTYLAPELDR</sequence>
<gene>
    <name evidence="5" type="primary">pdhR</name>
    <name evidence="5" type="ORF">PHY01_09690</name>
</gene>
<dbReference type="Gene3D" id="1.10.10.10">
    <property type="entry name" value="Winged helix-like DNA-binding domain superfamily/Winged helix DNA-binding domain"/>
    <property type="match status" value="1"/>
</dbReference>
<dbReference type="PROSITE" id="PS50949">
    <property type="entry name" value="HTH_GNTR"/>
    <property type="match status" value="1"/>
</dbReference>
<dbReference type="PANTHER" id="PTHR43537:SF45">
    <property type="entry name" value="GNTR FAMILY REGULATORY PROTEIN"/>
    <property type="match status" value="1"/>
</dbReference>